<evidence type="ECO:0000259" key="1">
    <source>
        <dbReference type="PROSITE" id="PS50910"/>
    </source>
</evidence>
<protein>
    <recommendedName>
        <fullName evidence="1">HEPN domain-containing protein</fullName>
    </recommendedName>
</protein>
<keyword evidence="3" id="KW-1185">Reference proteome</keyword>
<dbReference type="PROSITE" id="PS50910">
    <property type="entry name" value="HEPN"/>
    <property type="match status" value="1"/>
</dbReference>
<evidence type="ECO:0000313" key="3">
    <source>
        <dbReference type="Proteomes" id="UP000594463"/>
    </source>
</evidence>
<name>A0A7T1AN95_ATRLM</name>
<reference evidence="2 3" key="1">
    <citation type="journal article" date="2021" name="Nat. Commun.">
        <title>Isolation of a member of the candidate phylum Atribacteria reveals a unique cell membrane structure.</title>
        <authorList>
            <person name="Taiki K."/>
            <person name="Nobu M.K."/>
            <person name="Kusada H."/>
            <person name="Meng X.-Y."/>
            <person name="Hosoki N."/>
            <person name="Uematsu K."/>
            <person name="Yoshioka H."/>
            <person name="Kamagata Y."/>
            <person name="Tamaki H."/>
        </authorList>
    </citation>
    <scope>NUCLEOTIDE SEQUENCE [LARGE SCALE GENOMIC DNA]</scope>
    <source>
        <strain evidence="2 3">RT761</strain>
    </source>
</reference>
<dbReference type="InterPro" id="IPR007842">
    <property type="entry name" value="HEPN_dom"/>
</dbReference>
<proteinExistence type="predicted"/>
<dbReference type="RefSeq" id="WP_218111535.1">
    <property type="nucleotide sequence ID" value="NZ_CP065383.1"/>
</dbReference>
<dbReference type="Pfam" id="PF05168">
    <property type="entry name" value="HEPN"/>
    <property type="match status" value="1"/>
</dbReference>
<dbReference type="EMBL" id="CP065383">
    <property type="protein sequence ID" value="QPM69048.1"/>
    <property type="molecule type" value="Genomic_DNA"/>
</dbReference>
<evidence type="ECO:0000313" key="2">
    <source>
        <dbReference type="EMBL" id="QPM69048.1"/>
    </source>
</evidence>
<dbReference type="KEGG" id="alam:RT761_02276"/>
<gene>
    <name evidence="2" type="ORF">RT761_02276</name>
</gene>
<dbReference type="SUPFAM" id="SSF81593">
    <property type="entry name" value="Nucleotidyltransferase substrate binding subunit/domain"/>
    <property type="match status" value="1"/>
</dbReference>
<dbReference type="Gene3D" id="1.20.120.330">
    <property type="entry name" value="Nucleotidyltransferases domain 2"/>
    <property type="match status" value="1"/>
</dbReference>
<dbReference type="Proteomes" id="UP000594463">
    <property type="component" value="Chromosome"/>
</dbReference>
<feature type="domain" description="HEPN" evidence="1">
    <location>
        <begin position="11"/>
        <end position="120"/>
    </location>
</feature>
<dbReference type="AlphaFoldDB" id="A0A7T1AN95"/>
<accession>A0A7T1AN95</accession>
<sequence length="131" mass="15842">MDKNAFISYWIESANRDYQTMLNLYQSKDYHWSLFIGHLIIEKLIKAIYVKNINENPPRTHDLVRLAEKAGIATTEEQKDTLDLLTTFNIKIRYPDYEFFFYRKCDYDFTTENIKKINEVRVWLLSMIEKE</sequence>
<dbReference type="SMART" id="SM00748">
    <property type="entry name" value="HEPN"/>
    <property type="match status" value="1"/>
</dbReference>
<organism evidence="2 3">
    <name type="scientific">Atribacter laminatus</name>
    <dbReference type="NCBI Taxonomy" id="2847778"/>
    <lineage>
        <taxon>Bacteria</taxon>
        <taxon>Pseudomonadati</taxon>
        <taxon>Atribacterota</taxon>
        <taxon>Atribacteria</taxon>
        <taxon>Atribacterales</taxon>
        <taxon>Atribacteraceae</taxon>
        <taxon>Atribacter</taxon>
    </lineage>
</organism>